<evidence type="ECO:0000313" key="2">
    <source>
        <dbReference type="Proteomes" id="UP000267027"/>
    </source>
</evidence>
<protein>
    <submittedName>
        <fullName evidence="3">Lipoprotein</fullName>
    </submittedName>
</protein>
<reference evidence="1 2" key="2">
    <citation type="submission" date="2018-11" db="EMBL/GenBank/DDBJ databases">
        <authorList>
            <consortium name="Pathogen Informatics"/>
        </authorList>
    </citation>
    <scope>NUCLEOTIDE SEQUENCE [LARGE SCALE GENOMIC DNA]</scope>
    <source>
        <strain evidence="1 2">Costa Rica</strain>
    </source>
</reference>
<gene>
    <name evidence="1" type="ORF">ACOC_LOCUS641</name>
</gene>
<dbReference type="WBParaSite" id="ACOC_0000064001-mRNA-1">
    <property type="protein sequence ID" value="ACOC_0000064001-mRNA-1"/>
    <property type="gene ID" value="ACOC_0000064001"/>
</dbReference>
<dbReference type="AlphaFoldDB" id="A0A0R3PAN5"/>
<evidence type="ECO:0000313" key="3">
    <source>
        <dbReference type="WBParaSite" id="ACOC_0000064001-mRNA-1"/>
    </source>
</evidence>
<sequence length="47" mass="4804">MGTTREKSSQKCKIDTLALAAHSDAHTNGLTAGWTAAFAGWLAGSLG</sequence>
<reference evidence="3" key="1">
    <citation type="submission" date="2017-02" db="UniProtKB">
        <authorList>
            <consortium name="WormBaseParasite"/>
        </authorList>
    </citation>
    <scope>IDENTIFICATION</scope>
</reference>
<proteinExistence type="predicted"/>
<name>A0A0R3PAN5_ANGCS</name>
<dbReference type="EMBL" id="UYYA01000071">
    <property type="protein sequence ID" value="VDM52226.1"/>
    <property type="molecule type" value="Genomic_DNA"/>
</dbReference>
<keyword evidence="2" id="KW-1185">Reference proteome</keyword>
<dbReference type="Proteomes" id="UP000267027">
    <property type="component" value="Unassembled WGS sequence"/>
</dbReference>
<accession>A0A0R3PAN5</accession>
<evidence type="ECO:0000313" key="1">
    <source>
        <dbReference type="EMBL" id="VDM52226.1"/>
    </source>
</evidence>
<organism evidence="3">
    <name type="scientific">Angiostrongylus costaricensis</name>
    <name type="common">Nematode worm</name>
    <dbReference type="NCBI Taxonomy" id="334426"/>
    <lineage>
        <taxon>Eukaryota</taxon>
        <taxon>Metazoa</taxon>
        <taxon>Ecdysozoa</taxon>
        <taxon>Nematoda</taxon>
        <taxon>Chromadorea</taxon>
        <taxon>Rhabditida</taxon>
        <taxon>Rhabditina</taxon>
        <taxon>Rhabditomorpha</taxon>
        <taxon>Strongyloidea</taxon>
        <taxon>Metastrongylidae</taxon>
        <taxon>Angiostrongylus</taxon>
    </lineage>
</organism>